<evidence type="ECO:0000313" key="1">
    <source>
        <dbReference type="EMBL" id="SAM00242.1"/>
    </source>
</evidence>
<accession>A0A163JLN7</accession>
<keyword evidence="2" id="KW-1185">Reference proteome</keyword>
<evidence type="ECO:0000313" key="2">
    <source>
        <dbReference type="Proteomes" id="UP000078561"/>
    </source>
</evidence>
<organism evidence="1">
    <name type="scientific">Absidia glauca</name>
    <name type="common">Pin mould</name>
    <dbReference type="NCBI Taxonomy" id="4829"/>
    <lineage>
        <taxon>Eukaryota</taxon>
        <taxon>Fungi</taxon>
        <taxon>Fungi incertae sedis</taxon>
        <taxon>Mucoromycota</taxon>
        <taxon>Mucoromycotina</taxon>
        <taxon>Mucoromycetes</taxon>
        <taxon>Mucorales</taxon>
        <taxon>Cunninghamellaceae</taxon>
        <taxon>Absidia</taxon>
    </lineage>
</organism>
<protein>
    <submittedName>
        <fullName evidence="1">Uncharacterized protein</fullName>
    </submittedName>
</protein>
<reference evidence="1" key="1">
    <citation type="submission" date="2016-04" db="EMBL/GenBank/DDBJ databases">
        <authorList>
            <person name="Evans L.H."/>
            <person name="Alamgir A."/>
            <person name="Owens N."/>
            <person name="Weber N.D."/>
            <person name="Virtaneva K."/>
            <person name="Barbian K."/>
            <person name="Babar A."/>
            <person name="Rosenke K."/>
        </authorList>
    </citation>
    <scope>NUCLEOTIDE SEQUENCE [LARGE SCALE GENOMIC DNA]</scope>
    <source>
        <strain evidence="1">CBS 101.48</strain>
    </source>
</reference>
<dbReference type="Proteomes" id="UP000078561">
    <property type="component" value="Unassembled WGS sequence"/>
</dbReference>
<name>A0A163JLN7_ABSGL</name>
<gene>
    <name evidence="1" type="primary">ABSGL_05919.1 scaffold 7570</name>
</gene>
<dbReference type="EMBL" id="LT553165">
    <property type="protein sequence ID" value="SAM00242.1"/>
    <property type="molecule type" value="Genomic_DNA"/>
</dbReference>
<sequence length="104" mass="11229">MLPPELGTACFTLPKREGEAVSLGLSEKIDFLPYLMRPIVSMCSEMRSKIMGSRERKWTTGTGMRLVGIDASGASGAGGALSFRVAHNEDWRGAVIAVIHQLHA</sequence>
<proteinExistence type="predicted"/>
<dbReference type="InParanoid" id="A0A163JLN7"/>
<dbReference type="AlphaFoldDB" id="A0A163JLN7"/>